<name>A0A3E1EVX8_9FLAO</name>
<comment type="caution">
    <text evidence="1">The sequence shown here is derived from an EMBL/GenBank/DDBJ whole genome shotgun (WGS) entry which is preliminary data.</text>
</comment>
<dbReference type="AlphaFoldDB" id="A0A3E1EVX8"/>
<protein>
    <submittedName>
        <fullName evidence="1">Uncharacterized protein</fullName>
    </submittedName>
</protein>
<organism evidence="1 2">
    <name type="scientific">Brumimicrobium aurantiacum</name>
    <dbReference type="NCBI Taxonomy" id="1737063"/>
    <lineage>
        <taxon>Bacteria</taxon>
        <taxon>Pseudomonadati</taxon>
        <taxon>Bacteroidota</taxon>
        <taxon>Flavobacteriia</taxon>
        <taxon>Flavobacteriales</taxon>
        <taxon>Crocinitomicaceae</taxon>
        <taxon>Brumimicrobium</taxon>
    </lineage>
</organism>
<sequence>MRNENVWFSFGIWNTKRSGLLTGSLRMKSSTIIVGLFFMSLISESENSFSSEEMKNIKNNN</sequence>
<accession>A0A3E1EVX8</accession>
<gene>
    <name evidence="1" type="ORF">DXU93_11315</name>
</gene>
<dbReference type="Proteomes" id="UP000257127">
    <property type="component" value="Unassembled WGS sequence"/>
</dbReference>
<evidence type="ECO:0000313" key="1">
    <source>
        <dbReference type="EMBL" id="RFC53711.1"/>
    </source>
</evidence>
<proteinExistence type="predicted"/>
<evidence type="ECO:0000313" key="2">
    <source>
        <dbReference type="Proteomes" id="UP000257127"/>
    </source>
</evidence>
<keyword evidence="2" id="KW-1185">Reference proteome</keyword>
<dbReference type="EMBL" id="QURB01000007">
    <property type="protein sequence ID" value="RFC53711.1"/>
    <property type="molecule type" value="Genomic_DNA"/>
</dbReference>
<reference evidence="1 2" key="1">
    <citation type="submission" date="2018-08" db="EMBL/GenBank/DDBJ databases">
        <title>The draft genome squence of Brumimicrobium sp. N62.</title>
        <authorList>
            <person name="Du Z.-J."/>
            <person name="Luo H.-R."/>
        </authorList>
    </citation>
    <scope>NUCLEOTIDE SEQUENCE [LARGE SCALE GENOMIC DNA]</scope>
    <source>
        <strain evidence="1 2">N62</strain>
    </source>
</reference>